<dbReference type="PANTHER" id="PTHR37825">
    <property type="entry name" value="TRNA(MET) CYTIDINE ACETATE LIGASE"/>
    <property type="match status" value="1"/>
</dbReference>
<dbReference type="PANTHER" id="PTHR37825:SF1">
    <property type="entry name" value="TRNA(MET) CYTIDINE ACETATE LIGASE"/>
    <property type="match status" value="1"/>
</dbReference>
<comment type="similarity">
    <text evidence="2">Belongs to the TmcAL family.</text>
</comment>
<keyword evidence="2" id="KW-0436">Ligase</keyword>
<feature type="binding site" evidence="2">
    <location>
        <position position="104"/>
    </location>
    <ligand>
        <name>ATP</name>
        <dbReference type="ChEBI" id="CHEBI:30616"/>
    </ligand>
</feature>
<keyword evidence="2" id="KW-0963">Cytoplasm</keyword>
<dbReference type="InterPro" id="IPR008513">
    <property type="entry name" value="tRNA(Met)_cyd_acetate_ligase"/>
</dbReference>
<comment type="function">
    <text evidence="2">Catalyzes the formation of N(4)-acetylcytidine (ac(4)C) at the wobble position of elongator tRNA(Met), using acetate and ATP as substrates. First activates an acetate ion to form acetyladenylate (Ac-AMP) and then transfers the acetyl group to tRNA to form ac(4)C34.</text>
</comment>
<gene>
    <name evidence="2" type="primary">tmcAL</name>
    <name evidence="3" type="ORF">H9838_01095</name>
</gene>
<evidence type="ECO:0000256" key="2">
    <source>
        <dbReference type="HAMAP-Rule" id="MF_01539"/>
    </source>
</evidence>
<dbReference type="EC" id="6.3.4.-" evidence="2"/>
<comment type="caution">
    <text evidence="2">Lacks conserved residue(s) required for the propagation of feature annotation.</text>
</comment>
<reference evidence="3" key="1">
    <citation type="journal article" date="2021" name="PeerJ">
        <title>Extensive microbial diversity within the chicken gut microbiome revealed by metagenomics and culture.</title>
        <authorList>
            <person name="Gilroy R."/>
            <person name="Ravi A."/>
            <person name="Getino M."/>
            <person name="Pursley I."/>
            <person name="Horton D.L."/>
            <person name="Alikhan N.F."/>
            <person name="Baker D."/>
            <person name="Gharbi K."/>
            <person name="Hall N."/>
            <person name="Watson M."/>
            <person name="Adriaenssens E.M."/>
            <person name="Foster-Nyarko E."/>
            <person name="Jarju S."/>
            <person name="Secka A."/>
            <person name="Antonio M."/>
            <person name="Oren A."/>
            <person name="Chaudhuri R.R."/>
            <person name="La Ragione R."/>
            <person name="Hildebrand F."/>
            <person name="Pallen M.J."/>
        </authorList>
    </citation>
    <scope>NUCLEOTIDE SEQUENCE</scope>
    <source>
        <strain evidence="3">1282</strain>
    </source>
</reference>
<dbReference type="Gene3D" id="3.40.50.620">
    <property type="entry name" value="HUPs"/>
    <property type="match status" value="1"/>
</dbReference>
<dbReference type="GO" id="GO:0006400">
    <property type="term" value="P:tRNA modification"/>
    <property type="evidence" value="ECO:0007669"/>
    <property type="project" value="UniProtKB-UniRule"/>
</dbReference>
<feature type="binding site" evidence="2">
    <location>
        <position position="162"/>
    </location>
    <ligand>
        <name>ATP</name>
        <dbReference type="ChEBI" id="CHEBI:30616"/>
    </ligand>
</feature>
<protein>
    <recommendedName>
        <fullName evidence="2">tRNA(Met) cytidine acetate ligase</fullName>
        <ecNumber evidence="2">6.3.4.-</ecNumber>
    </recommendedName>
</protein>
<keyword evidence="1 2" id="KW-0819">tRNA processing</keyword>
<feature type="binding site" evidence="2">
    <location>
        <position position="187"/>
    </location>
    <ligand>
        <name>ATP</name>
        <dbReference type="ChEBI" id="CHEBI:30616"/>
    </ligand>
</feature>
<dbReference type="HAMAP" id="MF_01539">
    <property type="entry name" value="TmcAL"/>
    <property type="match status" value="1"/>
</dbReference>
<dbReference type="GO" id="GO:0016879">
    <property type="term" value="F:ligase activity, forming carbon-nitrogen bonds"/>
    <property type="evidence" value="ECO:0007669"/>
    <property type="project" value="UniProtKB-UniRule"/>
</dbReference>
<comment type="subcellular location">
    <subcellularLocation>
        <location evidence="2">Cytoplasm</location>
    </subcellularLocation>
</comment>
<keyword evidence="2" id="KW-0067">ATP-binding</keyword>
<dbReference type="Proteomes" id="UP000823915">
    <property type="component" value="Unassembled WGS sequence"/>
</dbReference>
<evidence type="ECO:0000256" key="1">
    <source>
        <dbReference type="ARBA" id="ARBA00022694"/>
    </source>
</evidence>
<dbReference type="Pfam" id="PF05636">
    <property type="entry name" value="HIGH_NTase1"/>
    <property type="match status" value="1"/>
</dbReference>
<keyword evidence="2" id="KW-0694">RNA-binding</keyword>
<evidence type="ECO:0000313" key="3">
    <source>
        <dbReference type="EMBL" id="HIY25753.1"/>
    </source>
</evidence>
<sequence>MPEKRKVCAVICELNPLHAGHQALFAHAKKGGRALVCVLSGNFVQRGEPALLDKWARTKLALHSGADLVLELPLPWAMAGAERFAAGGVALAAALGNVDTLLFGSEEPDLQPLERLAEALLSPAFSQALQGEDPALPFAQRRQQAAARLVGEDAAALLAKPNCILGVEYLKAIRAQGAALQAETFPRLGAGHDRPEAEGPLLSASQARELLAQGGDAEGRLPAVTQKAWREEAAAGRAPALLSRLELPILCKLRTMSPQDFAALPDVSEGLEHRLYQAARQAGSLAELLGGIKSKRYPTARARRLVLSAFLGLGSGPLPPLPPYLRVLGMTPTGQEILKEATPALPLAARPGDFQKLGGQALTLFQLEAQADDLYALSSPTPQPCGRDYTQGLIKIGFYGEREDQP</sequence>
<comment type="caution">
    <text evidence="3">The sequence shown here is derived from an EMBL/GenBank/DDBJ whole genome shotgun (WGS) entry which is preliminary data.</text>
</comment>
<accession>A0A9D1YBA7</accession>
<name>A0A9D1YBA7_9FIRM</name>
<dbReference type="SUPFAM" id="SSF52374">
    <property type="entry name" value="Nucleotidylyl transferase"/>
    <property type="match status" value="1"/>
</dbReference>
<keyword evidence="2" id="KW-0820">tRNA-binding</keyword>
<dbReference type="GO" id="GO:0005524">
    <property type="term" value="F:ATP binding"/>
    <property type="evidence" value="ECO:0007669"/>
    <property type="project" value="UniProtKB-KW"/>
</dbReference>
<dbReference type="InterPro" id="IPR014729">
    <property type="entry name" value="Rossmann-like_a/b/a_fold"/>
</dbReference>
<dbReference type="GO" id="GO:0005737">
    <property type="term" value="C:cytoplasm"/>
    <property type="evidence" value="ECO:0007669"/>
    <property type="project" value="UniProtKB-SubCell"/>
</dbReference>
<comment type="catalytic activity">
    <reaction evidence="2">
        <text>cytidine(34) in elongator tRNA(Met) + acetate + ATP = N(4)-acetylcytidine(34) in elongator tRNA(Met) + AMP + diphosphate</text>
        <dbReference type="Rhea" id="RHEA:58144"/>
        <dbReference type="Rhea" id="RHEA-COMP:10693"/>
        <dbReference type="Rhea" id="RHEA-COMP:10694"/>
        <dbReference type="ChEBI" id="CHEBI:30089"/>
        <dbReference type="ChEBI" id="CHEBI:30616"/>
        <dbReference type="ChEBI" id="CHEBI:33019"/>
        <dbReference type="ChEBI" id="CHEBI:74900"/>
        <dbReference type="ChEBI" id="CHEBI:82748"/>
        <dbReference type="ChEBI" id="CHEBI:456215"/>
    </reaction>
</comment>
<keyword evidence="2" id="KW-0547">Nucleotide-binding</keyword>
<dbReference type="AlphaFoldDB" id="A0A9D1YBA7"/>
<feature type="binding site" evidence="2">
    <location>
        <begin position="11"/>
        <end position="24"/>
    </location>
    <ligand>
        <name>ATP</name>
        <dbReference type="ChEBI" id="CHEBI:30616"/>
    </ligand>
</feature>
<evidence type="ECO:0000313" key="4">
    <source>
        <dbReference type="Proteomes" id="UP000823915"/>
    </source>
</evidence>
<dbReference type="GO" id="GO:0000049">
    <property type="term" value="F:tRNA binding"/>
    <property type="evidence" value="ECO:0007669"/>
    <property type="project" value="UniProtKB-KW"/>
</dbReference>
<organism evidence="3 4">
    <name type="scientific">Candidatus Acutalibacter pullistercoris</name>
    <dbReference type="NCBI Taxonomy" id="2838418"/>
    <lineage>
        <taxon>Bacteria</taxon>
        <taxon>Bacillati</taxon>
        <taxon>Bacillota</taxon>
        <taxon>Clostridia</taxon>
        <taxon>Eubacteriales</taxon>
        <taxon>Acutalibacteraceae</taxon>
        <taxon>Acutalibacter</taxon>
    </lineage>
</organism>
<dbReference type="EMBL" id="DXDU01000013">
    <property type="protein sequence ID" value="HIY25753.1"/>
    <property type="molecule type" value="Genomic_DNA"/>
</dbReference>
<reference evidence="3" key="2">
    <citation type="submission" date="2021-04" db="EMBL/GenBank/DDBJ databases">
        <authorList>
            <person name="Gilroy R."/>
        </authorList>
    </citation>
    <scope>NUCLEOTIDE SEQUENCE</scope>
    <source>
        <strain evidence="3">1282</strain>
    </source>
</reference>
<proteinExistence type="inferred from homology"/>